<protein>
    <submittedName>
        <fullName evidence="1">Uncharacterized protein</fullName>
    </submittedName>
</protein>
<sequence>MSFKTTESSWEMGFVSMRGRSLASSSFSSSSASWEVLRFMQEQRSREVKNAEATLVPTQLATRSSFSHDMNPQLFSIVRFADIEIDEVRCFLG</sequence>
<name>A0ABC8SMJ7_9AQUA</name>
<accession>A0ABC8SMJ7</accession>
<comment type="caution">
    <text evidence="1">The sequence shown here is derived from an EMBL/GenBank/DDBJ whole genome shotgun (WGS) entry which is preliminary data.</text>
</comment>
<gene>
    <name evidence="1" type="ORF">ILEXP_LOCUS24670</name>
</gene>
<dbReference type="Proteomes" id="UP001642360">
    <property type="component" value="Unassembled WGS sequence"/>
</dbReference>
<reference evidence="1 2" key="1">
    <citation type="submission" date="2024-02" db="EMBL/GenBank/DDBJ databases">
        <authorList>
            <person name="Vignale AGUSTIN F."/>
            <person name="Sosa J E."/>
            <person name="Modenutti C."/>
        </authorList>
    </citation>
    <scope>NUCLEOTIDE SEQUENCE [LARGE SCALE GENOMIC DNA]</scope>
</reference>
<evidence type="ECO:0000313" key="1">
    <source>
        <dbReference type="EMBL" id="CAK9156238.1"/>
    </source>
</evidence>
<keyword evidence="2" id="KW-1185">Reference proteome</keyword>
<dbReference type="AlphaFoldDB" id="A0ABC8SMJ7"/>
<dbReference type="EMBL" id="CAUOFW020002825">
    <property type="protein sequence ID" value="CAK9156238.1"/>
    <property type="molecule type" value="Genomic_DNA"/>
</dbReference>
<organism evidence="1 2">
    <name type="scientific">Ilex paraguariensis</name>
    <name type="common">yerba mate</name>
    <dbReference type="NCBI Taxonomy" id="185542"/>
    <lineage>
        <taxon>Eukaryota</taxon>
        <taxon>Viridiplantae</taxon>
        <taxon>Streptophyta</taxon>
        <taxon>Embryophyta</taxon>
        <taxon>Tracheophyta</taxon>
        <taxon>Spermatophyta</taxon>
        <taxon>Magnoliopsida</taxon>
        <taxon>eudicotyledons</taxon>
        <taxon>Gunneridae</taxon>
        <taxon>Pentapetalae</taxon>
        <taxon>asterids</taxon>
        <taxon>campanulids</taxon>
        <taxon>Aquifoliales</taxon>
        <taxon>Aquifoliaceae</taxon>
        <taxon>Ilex</taxon>
    </lineage>
</organism>
<proteinExistence type="predicted"/>
<evidence type="ECO:0000313" key="2">
    <source>
        <dbReference type="Proteomes" id="UP001642360"/>
    </source>
</evidence>